<gene>
    <name evidence="5" type="ORF">GCM10009823_16090</name>
</gene>
<name>A0ABN2WRH6_9MICO</name>
<dbReference type="InterPro" id="IPR050832">
    <property type="entry name" value="Bact_Acetyltransf"/>
</dbReference>
<evidence type="ECO:0000259" key="4">
    <source>
        <dbReference type="PROSITE" id="PS51186"/>
    </source>
</evidence>
<keyword evidence="2" id="KW-0012">Acyltransferase</keyword>
<keyword evidence="6" id="KW-1185">Reference proteome</keyword>
<dbReference type="PANTHER" id="PTHR43877">
    <property type="entry name" value="AMINOALKYLPHOSPHONATE N-ACETYLTRANSFERASE-RELATED-RELATED"/>
    <property type="match status" value="1"/>
</dbReference>
<comment type="caution">
    <text evidence="5">The sequence shown here is derived from an EMBL/GenBank/DDBJ whole genome shotgun (WGS) entry which is preliminary data.</text>
</comment>
<dbReference type="PROSITE" id="PS51186">
    <property type="entry name" value="GNAT"/>
    <property type="match status" value="1"/>
</dbReference>
<dbReference type="EMBL" id="BAAAPZ010000005">
    <property type="protein sequence ID" value="GAA2096112.1"/>
    <property type="molecule type" value="Genomic_DNA"/>
</dbReference>
<dbReference type="Gene3D" id="3.40.630.30">
    <property type="match status" value="1"/>
</dbReference>
<dbReference type="CDD" id="cd04301">
    <property type="entry name" value="NAT_SF"/>
    <property type="match status" value="1"/>
</dbReference>
<feature type="compositionally biased region" description="Low complexity" evidence="3">
    <location>
        <begin position="29"/>
        <end position="60"/>
    </location>
</feature>
<dbReference type="Pfam" id="PF00583">
    <property type="entry name" value="Acetyltransf_1"/>
    <property type="match status" value="1"/>
</dbReference>
<evidence type="ECO:0000256" key="2">
    <source>
        <dbReference type="ARBA" id="ARBA00023315"/>
    </source>
</evidence>
<sequence>MPGIAHGVAPTAHAVTRCAPAAPTPAAPDPGRATPVPGSPAVAAAPANGPGTAELSSAAGAGDGPGSARTALRVVTVSARDPLAAPLLTDLGREYDERYADMRVSGDGIKEIDRYPAGAFDPPHGCFLLLLEGDVPVSGGAFMRYDEATAELKRIWTSADHRGRGLGRRILAELEHRAAAQGYTRAFLTTGPRQPEAVALYLRSGYTPLYDRSLPPEEVGMHPFAKSLRD</sequence>
<dbReference type="Proteomes" id="UP001500984">
    <property type="component" value="Unassembled WGS sequence"/>
</dbReference>
<protein>
    <recommendedName>
        <fullName evidence="4">N-acetyltransferase domain-containing protein</fullName>
    </recommendedName>
</protein>
<keyword evidence="1" id="KW-0808">Transferase</keyword>
<dbReference type="RefSeq" id="WP_344336831.1">
    <property type="nucleotide sequence ID" value="NZ_BAAAPZ010000005.1"/>
</dbReference>
<evidence type="ECO:0000313" key="5">
    <source>
        <dbReference type="EMBL" id="GAA2096112.1"/>
    </source>
</evidence>
<dbReference type="InterPro" id="IPR000182">
    <property type="entry name" value="GNAT_dom"/>
</dbReference>
<reference evidence="5 6" key="1">
    <citation type="journal article" date="2019" name="Int. J. Syst. Evol. Microbiol.">
        <title>The Global Catalogue of Microorganisms (GCM) 10K type strain sequencing project: providing services to taxonomists for standard genome sequencing and annotation.</title>
        <authorList>
            <consortium name="The Broad Institute Genomics Platform"/>
            <consortium name="The Broad Institute Genome Sequencing Center for Infectious Disease"/>
            <person name="Wu L."/>
            <person name="Ma J."/>
        </authorList>
    </citation>
    <scope>NUCLEOTIDE SEQUENCE [LARGE SCALE GENOMIC DNA]</scope>
    <source>
        <strain evidence="5 6">JCM 15900</strain>
    </source>
</reference>
<proteinExistence type="predicted"/>
<evidence type="ECO:0000256" key="1">
    <source>
        <dbReference type="ARBA" id="ARBA00022679"/>
    </source>
</evidence>
<evidence type="ECO:0000313" key="6">
    <source>
        <dbReference type="Proteomes" id="UP001500984"/>
    </source>
</evidence>
<organism evidence="5 6">
    <name type="scientific">Brevibacterium salitolerans</name>
    <dbReference type="NCBI Taxonomy" id="1403566"/>
    <lineage>
        <taxon>Bacteria</taxon>
        <taxon>Bacillati</taxon>
        <taxon>Actinomycetota</taxon>
        <taxon>Actinomycetes</taxon>
        <taxon>Micrococcales</taxon>
        <taxon>Brevibacteriaceae</taxon>
        <taxon>Brevibacterium</taxon>
    </lineage>
</organism>
<accession>A0ABN2WRH6</accession>
<dbReference type="InterPro" id="IPR016181">
    <property type="entry name" value="Acyl_CoA_acyltransferase"/>
</dbReference>
<dbReference type="SUPFAM" id="SSF55729">
    <property type="entry name" value="Acyl-CoA N-acyltransferases (Nat)"/>
    <property type="match status" value="1"/>
</dbReference>
<evidence type="ECO:0000256" key="3">
    <source>
        <dbReference type="SAM" id="MobiDB-lite"/>
    </source>
</evidence>
<dbReference type="PANTHER" id="PTHR43877:SF2">
    <property type="entry name" value="AMINOALKYLPHOSPHONATE N-ACETYLTRANSFERASE-RELATED"/>
    <property type="match status" value="1"/>
</dbReference>
<feature type="domain" description="N-acetyltransferase" evidence="4">
    <location>
        <begin position="75"/>
        <end position="226"/>
    </location>
</feature>
<feature type="region of interest" description="Disordered" evidence="3">
    <location>
        <begin position="20"/>
        <end position="67"/>
    </location>
</feature>